<sequence length="189" mass="21095">MHKHHVVDKVEQACCSNICPIRQLYTGGVRAGRTRLRSVKPESPAVGKRKQPSLSAFDALPVRRSSTPPSAKRARMSPQCQRTAASPRNRQSADADSSCFCPRPRKVECLALCAEAALARLARQSPRLKKSPASQEVRRRIAFDAESVCVACLQALRDFLWQQYGWGMRQCGEFIICYLNSLRAFSADM</sequence>
<proteinExistence type="predicted"/>
<keyword evidence="2" id="KW-1185">Reference proteome</keyword>
<dbReference type="WBParaSite" id="maker-unitig_36508-snap-gene-0.3-mRNA-1">
    <property type="protein sequence ID" value="maker-unitig_36508-snap-gene-0.3-mRNA-1"/>
    <property type="gene ID" value="maker-unitig_36508-snap-gene-0.3"/>
</dbReference>
<accession>A0A1I8FIN6</accession>
<evidence type="ECO:0000313" key="2">
    <source>
        <dbReference type="Proteomes" id="UP000095280"/>
    </source>
</evidence>
<reference evidence="3" key="1">
    <citation type="submission" date="2016-11" db="UniProtKB">
        <authorList>
            <consortium name="WormBaseParasite"/>
        </authorList>
    </citation>
    <scope>IDENTIFICATION</scope>
</reference>
<dbReference type="Proteomes" id="UP000095280">
    <property type="component" value="Unplaced"/>
</dbReference>
<feature type="region of interest" description="Disordered" evidence="1">
    <location>
        <begin position="35"/>
        <end position="97"/>
    </location>
</feature>
<dbReference type="AlphaFoldDB" id="A0A1I8FIN6"/>
<organism evidence="2 3">
    <name type="scientific">Macrostomum lignano</name>
    <dbReference type="NCBI Taxonomy" id="282301"/>
    <lineage>
        <taxon>Eukaryota</taxon>
        <taxon>Metazoa</taxon>
        <taxon>Spiralia</taxon>
        <taxon>Lophotrochozoa</taxon>
        <taxon>Platyhelminthes</taxon>
        <taxon>Rhabditophora</taxon>
        <taxon>Macrostomorpha</taxon>
        <taxon>Macrostomida</taxon>
        <taxon>Macrostomidae</taxon>
        <taxon>Macrostomum</taxon>
    </lineage>
</organism>
<feature type="compositionally biased region" description="Polar residues" evidence="1">
    <location>
        <begin position="78"/>
        <end position="95"/>
    </location>
</feature>
<evidence type="ECO:0000313" key="3">
    <source>
        <dbReference type="WBParaSite" id="maker-unitig_36508-snap-gene-0.3-mRNA-1"/>
    </source>
</evidence>
<evidence type="ECO:0000256" key="1">
    <source>
        <dbReference type="SAM" id="MobiDB-lite"/>
    </source>
</evidence>
<name>A0A1I8FIN6_9PLAT</name>
<protein>
    <submittedName>
        <fullName evidence="3">Saposin B-type domain-containing protein</fullName>
    </submittedName>
</protein>